<dbReference type="InterPro" id="IPR011040">
    <property type="entry name" value="Sialidase"/>
</dbReference>
<evidence type="ECO:0000256" key="2">
    <source>
        <dbReference type="ARBA" id="ARBA00009348"/>
    </source>
</evidence>
<keyword evidence="7" id="KW-1185">Reference proteome</keyword>
<comment type="catalytic activity">
    <reaction evidence="1">
        <text>Hydrolysis of alpha-(2-&gt;3)-, alpha-(2-&gt;6)-, alpha-(2-&gt;8)- glycosidic linkages of terminal sialic acid residues in oligosaccharides, glycoproteins, glycolipids, colominic acid and synthetic substrates.</text>
        <dbReference type="EC" id="3.2.1.18"/>
    </reaction>
</comment>
<dbReference type="EC" id="3.2.1.18" evidence="3"/>
<evidence type="ECO:0000256" key="3">
    <source>
        <dbReference type="ARBA" id="ARBA00012733"/>
    </source>
</evidence>
<dbReference type="InterPro" id="IPR026856">
    <property type="entry name" value="Sialidase_fam"/>
</dbReference>
<dbReference type="Proteomes" id="UP000292373">
    <property type="component" value="Unassembled WGS sequence"/>
</dbReference>
<dbReference type="OrthoDB" id="7294637at2"/>
<dbReference type="GO" id="GO:0005737">
    <property type="term" value="C:cytoplasm"/>
    <property type="evidence" value="ECO:0007669"/>
    <property type="project" value="TreeGrafter"/>
</dbReference>
<feature type="region of interest" description="Disordered" evidence="4">
    <location>
        <begin position="350"/>
        <end position="393"/>
    </location>
</feature>
<organism evidence="6 7">
    <name type="scientific">Propioniciclava sinopodophylli</name>
    <dbReference type="NCBI Taxonomy" id="1837344"/>
    <lineage>
        <taxon>Bacteria</taxon>
        <taxon>Bacillati</taxon>
        <taxon>Actinomycetota</taxon>
        <taxon>Actinomycetes</taxon>
        <taxon>Propionibacteriales</taxon>
        <taxon>Propionibacteriaceae</taxon>
        <taxon>Propioniciclava</taxon>
    </lineage>
</organism>
<evidence type="ECO:0000256" key="1">
    <source>
        <dbReference type="ARBA" id="ARBA00000427"/>
    </source>
</evidence>
<dbReference type="Gene3D" id="2.120.10.10">
    <property type="match status" value="1"/>
</dbReference>
<dbReference type="SUPFAM" id="SSF50939">
    <property type="entry name" value="Sialidases"/>
    <property type="match status" value="1"/>
</dbReference>
<dbReference type="RefSeq" id="WP_131169342.1">
    <property type="nucleotide sequence ID" value="NZ_SDMQ01000013.1"/>
</dbReference>
<dbReference type="EMBL" id="SDMQ01000013">
    <property type="protein sequence ID" value="TBT83216.1"/>
    <property type="molecule type" value="Genomic_DNA"/>
</dbReference>
<comment type="caution">
    <text evidence="6">The sequence shown here is derived from an EMBL/GenBank/DDBJ whole genome shotgun (WGS) entry which is preliminary data.</text>
</comment>
<comment type="similarity">
    <text evidence="2">Belongs to the glycosyl hydrolase 33 family.</text>
</comment>
<protein>
    <recommendedName>
        <fullName evidence="3">exo-alpha-sialidase</fullName>
        <ecNumber evidence="3">3.2.1.18</ecNumber>
    </recommendedName>
</protein>
<feature type="compositionally biased region" description="Low complexity" evidence="4">
    <location>
        <begin position="350"/>
        <end position="359"/>
    </location>
</feature>
<dbReference type="InterPro" id="IPR036278">
    <property type="entry name" value="Sialidase_sf"/>
</dbReference>
<dbReference type="GO" id="GO:0004308">
    <property type="term" value="F:exo-alpha-sialidase activity"/>
    <property type="evidence" value="ECO:0007669"/>
    <property type="project" value="UniProtKB-EC"/>
</dbReference>
<reference evidence="6 7" key="1">
    <citation type="submission" date="2019-01" db="EMBL/GenBank/DDBJ databases">
        <title>Lactibacter flavus gen. nov., sp. nov., a novel bacterium of the family Propionibacteriaceae isolated from raw milk and dairy products.</title>
        <authorList>
            <person name="Huptas C."/>
            <person name="Wenning M."/>
            <person name="Breitenwieser F."/>
            <person name="Doll E."/>
            <person name="Von Neubeck M."/>
            <person name="Busse H.-J."/>
            <person name="Scherer S."/>
        </authorList>
    </citation>
    <scope>NUCLEOTIDE SEQUENCE [LARGE SCALE GENOMIC DNA]</scope>
    <source>
        <strain evidence="6 7">KCTC 33808</strain>
    </source>
</reference>
<evidence type="ECO:0000313" key="7">
    <source>
        <dbReference type="Proteomes" id="UP000292373"/>
    </source>
</evidence>
<gene>
    <name evidence="6" type="ORF">ET989_12120</name>
</gene>
<dbReference type="PANTHER" id="PTHR10628">
    <property type="entry name" value="SIALIDASE"/>
    <property type="match status" value="1"/>
</dbReference>
<dbReference type="GO" id="GO:0006689">
    <property type="term" value="P:ganglioside catabolic process"/>
    <property type="evidence" value="ECO:0007669"/>
    <property type="project" value="TreeGrafter"/>
</dbReference>
<evidence type="ECO:0000259" key="5">
    <source>
        <dbReference type="Pfam" id="PF13088"/>
    </source>
</evidence>
<dbReference type="PANTHER" id="PTHR10628:SF30">
    <property type="entry name" value="EXO-ALPHA-SIALIDASE"/>
    <property type="match status" value="1"/>
</dbReference>
<dbReference type="AlphaFoldDB" id="A0A4Q9KBK7"/>
<evidence type="ECO:0000256" key="4">
    <source>
        <dbReference type="SAM" id="MobiDB-lite"/>
    </source>
</evidence>
<proteinExistence type="inferred from homology"/>
<feature type="domain" description="Sialidase" evidence="5">
    <location>
        <begin position="51"/>
        <end position="316"/>
    </location>
</feature>
<dbReference type="GO" id="GO:0016020">
    <property type="term" value="C:membrane"/>
    <property type="evidence" value="ECO:0007669"/>
    <property type="project" value="TreeGrafter"/>
</dbReference>
<evidence type="ECO:0000313" key="6">
    <source>
        <dbReference type="EMBL" id="TBT83216.1"/>
    </source>
</evidence>
<name>A0A4Q9KBK7_9ACTN</name>
<accession>A0A4Q9KBK7</accession>
<dbReference type="Pfam" id="PF13088">
    <property type="entry name" value="BNR_2"/>
    <property type="match status" value="1"/>
</dbReference>
<dbReference type="GO" id="GO:0009313">
    <property type="term" value="P:oligosaccharide catabolic process"/>
    <property type="evidence" value="ECO:0007669"/>
    <property type="project" value="TreeGrafter"/>
</dbReference>
<sequence>MDAVVLARSGDPFPGSAFAAPVYRIPALAVTGSGRVLAAYDVRLDWRDLPGDFDIALRHSDDHGLTWSDARVLRRHEPGRGFGDASFVVDPDSGRVFCWYVGSTGRSFFSADAGPDAAGLELWLSVSDDDGLTWRHRDLTALKPADVTGMFASSGNGSVTRTRLLQPFVLRTTDGQHYAATAYSDDGGDTWTLGERVGPDCDENKVLGLPDGSVLLHARATPRRRAARSVDGGRTFSAPVSDPALVDPACNGGLALLDTDRGPVVVASTCDDPDVRTRLSVRTSADLGYTWSPPVLVDAGASAYSVAAQLADGSLGLAWEAGDYDEIVFARIEAAELGLNGEPASLVARAGRPGAAKPPEVADPGAGSSFPHRGSEGPQYPCHEARRHAQGTG</sequence>
<dbReference type="CDD" id="cd15482">
    <property type="entry name" value="Sialidase_non-viral"/>
    <property type="match status" value="1"/>
</dbReference>